<feature type="chain" id="PRO_5016388264" evidence="6">
    <location>
        <begin position="19"/>
        <end position="193"/>
    </location>
</feature>
<dbReference type="AlphaFoldDB" id="A0A316WA92"/>
<name>A0A316WA92_9BASI</name>
<evidence type="ECO:0000256" key="1">
    <source>
        <dbReference type="ARBA" id="ARBA00004370"/>
    </source>
</evidence>
<dbReference type="EMBL" id="KZ819360">
    <property type="protein sequence ID" value="PWN44555.1"/>
    <property type="molecule type" value="Genomic_DNA"/>
</dbReference>
<dbReference type="RefSeq" id="XP_025371715.1">
    <property type="nucleotide sequence ID" value="XM_025516891.1"/>
</dbReference>
<feature type="signal peptide" evidence="6">
    <location>
        <begin position="1"/>
        <end position="18"/>
    </location>
</feature>
<evidence type="ECO:0000313" key="8">
    <source>
        <dbReference type="Proteomes" id="UP000245783"/>
    </source>
</evidence>
<feature type="transmembrane region" description="Helical" evidence="5">
    <location>
        <begin position="6"/>
        <end position="30"/>
    </location>
</feature>
<evidence type="ECO:0000256" key="5">
    <source>
        <dbReference type="SAM" id="Phobius"/>
    </source>
</evidence>
<evidence type="ECO:0000313" key="7">
    <source>
        <dbReference type="EMBL" id="PWN44555.1"/>
    </source>
</evidence>
<proteinExistence type="predicted"/>
<reference evidence="7 8" key="1">
    <citation type="journal article" date="2018" name="Mol. Biol. Evol.">
        <title>Broad Genomic Sampling Reveals a Smut Pathogenic Ancestry of the Fungal Clade Ustilaginomycotina.</title>
        <authorList>
            <person name="Kijpornyongpan T."/>
            <person name="Mondo S.J."/>
            <person name="Barry K."/>
            <person name="Sandor L."/>
            <person name="Lee J."/>
            <person name="Lipzen A."/>
            <person name="Pangilinan J."/>
            <person name="LaButti K."/>
            <person name="Hainaut M."/>
            <person name="Henrissat B."/>
            <person name="Grigoriev I.V."/>
            <person name="Spatafora J.W."/>
            <person name="Aime M.C."/>
        </authorList>
    </citation>
    <scope>NUCLEOTIDE SEQUENCE [LARGE SCALE GENOMIC DNA]</scope>
    <source>
        <strain evidence="7 8">MCA 4658</strain>
    </source>
</reference>
<keyword evidence="6" id="KW-0732">Signal</keyword>
<feature type="transmembrane region" description="Helical" evidence="5">
    <location>
        <begin position="37"/>
        <end position="56"/>
    </location>
</feature>
<dbReference type="PANTHER" id="PTHR13259">
    <property type="entry name" value="BLADDER CANCER 10 KD PROTEIN HOMOLOG"/>
    <property type="match status" value="1"/>
</dbReference>
<organism evidence="7 8">
    <name type="scientific">Ceraceosorus guamensis</name>
    <dbReference type="NCBI Taxonomy" id="1522189"/>
    <lineage>
        <taxon>Eukaryota</taxon>
        <taxon>Fungi</taxon>
        <taxon>Dikarya</taxon>
        <taxon>Basidiomycota</taxon>
        <taxon>Ustilaginomycotina</taxon>
        <taxon>Exobasidiomycetes</taxon>
        <taxon>Ceraceosorales</taxon>
        <taxon>Ceraceosoraceae</taxon>
        <taxon>Ceraceosorus</taxon>
    </lineage>
</organism>
<dbReference type="Proteomes" id="UP000245783">
    <property type="component" value="Unassembled WGS sequence"/>
</dbReference>
<accession>A0A316WA92</accession>
<sequence length="193" mass="21615">MHCLRWWLPLLLLPLPAAGPFTIVLFVVAYAITTKPCFYCALLLTVLLASTCSWYMPAEDPRPPPRTVCSAPWTPFETLIGAPAYMCRARRPAKPSTCWLPTNRLFAAPLQSKTSRMVPPVSERIANDFDVKWQHANSSNSSLTHSSPETISAKAASLAYRLAQRRRLWFGVGDRSRGLGYDLIFGWLPPPKQ</sequence>
<keyword evidence="8" id="KW-1185">Reference proteome</keyword>
<dbReference type="OrthoDB" id="5563033at2759"/>
<evidence type="ECO:0000256" key="6">
    <source>
        <dbReference type="SAM" id="SignalP"/>
    </source>
</evidence>
<dbReference type="GO" id="GO:0016020">
    <property type="term" value="C:membrane"/>
    <property type="evidence" value="ECO:0007669"/>
    <property type="project" value="UniProtKB-SubCell"/>
</dbReference>
<keyword evidence="3 5" id="KW-1133">Transmembrane helix</keyword>
<evidence type="ECO:0000256" key="3">
    <source>
        <dbReference type="ARBA" id="ARBA00022989"/>
    </source>
</evidence>
<dbReference type="InterPro" id="IPR009598">
    <property type="entry name" value="BCALP"/>
</dbReference>
<dbReference type="Pfam" id="PF06726">
    <property type="entry name" value="BC10"/>
    <property type="match status" value="1"/>
</dbReference>
<evidence type="ECO:0000256" key="4">
    <source>
        <dbReference type="ARBA" id="ARBA00023136"/>
    </source>
</evidence>
<dbReference type="PANTHER" id="PTHR13259:SF1">
    <property type="entry name" value="BLADDER CANCER-ASSOCIATED PROTEIN"/>
    <property type="match status" value="1"/>
</dbReference>
<dbReference type="SMART" id="SM01396">
    <property type="entry name" value="BC10"/>
    <property type="match status" value="1"/>
</dbReference>
<dbReference type="GeneID" id="37038761"/>
<keyword evidence="4 5" id="KW-0472">Membrane</keyword>
<comment type="subcellular location">
    <subcellularLocation>
        <location evidence="1">Membrane</location>
    </subcellularLocation>
</comment>
<gene>
    <name evidence="7" type="ORF">IE81DRAFT_364825</name>
</gene>
<protein>
    <submittedName>
        <fullName evidence="7">Uncharacterized protein</fullName>
    </submittedName>
</protein>
<keyword evidence="2 5" id="KW-0812">Transmembrane</keyword>
<dbReference type="InParanoid" id="A0A316WA92"/>
<evidence type="ECO:0000256" key="2">
    <source>
        <dbReference type="ARBA" id="ARBA00022692"/>
    </source>
</evidence>